<dbReference type="GeneTree" id="ENSGT01040000241481"/>
<evidence type="ECO:0000313" key="2">
    <source>
        <dbReference type="Ensembl" id="ENSPTXP00000006388.1"/>
    </source>
</evidence>
<organism evidence="2 3">
    <name type="scientific">Pseudonaja textilis</name>
    <name type="common">Eastern brown snake</name>
    <dbReference type="NCBI Taxonomy" id="8673"/>
    <lineage>
        <taxon>Eukaryota</taxon>
        <taxon>Metazoa</taxon>
        <taxon>Chordata</taxon>
        <taxon>Craniata</taxon>
        <taxon>Vertebrata</taxon>
        <taxon>Euteleostomi</taxon>
        <taxon>Lepidosauria</taxon>
        <taxon>Squamata</taxon>
        <taxon>Bifurcata</taxon>
        <taxon>Unidentata</taxon>
        <taxon>Episquamata</taxon>
        <taxon>Toxicofera</taxon>
        <taxon>Serpentes</taxon>
        <taxon>Colubroidea</taxon>
        <taxon>Elapidae</taxon>
        <taxon>Hydrophiinae</taxon>
        <taxon>Pseudonaja</taxon>
    </lineage>
</organism>
<proteinExistence type="predicted"/>
<sequence length="136" mass="14942">HLTGLLSGENRRKENIGYFDNFEANSRNVSNSMTLPTEASAILYQCIYLNKIQTAIIGNKSCNLLAILDKLNSNTLPNGRIRLMGSSPKRVGFQSSTQMGLLILLVMPLLFSAVTATAYTGRPKSYGPAHPSRCRH</sequence>
<protein>
    <submittedName>
        <fullName evidence="2">Uncharacterized protein</fullName>
    </submittedName>
</protein>
<feature type="transmembrane region" description="Helical" evidence="1">
    <location>
        <begin position="99"/>
        <end position="119"/>
    </location>
</feature>
<keyword evidence="1" id="KW-1133">Transmembrane helix</keyword>
<accession>A0A670Y5V0</accession>
<name>A0A670Y5V0_PSETE</name>
<keyword evidence="1" id="KW-0472">Membrane</keyword>
<reference evidence="2" key="2">
    <citation type="submission" date="2025-09" db="UniProtKB">
        <authorList>
            <consortium name="Ensembl"/>
        </authorList>
    </citation>
    <scope>IDENTIFICATION</scope>
</reference>
<keyword evidence="3" id="KW-1185">Reference proteome</keyword>
<dbReference type="AlphaFoldDB" id="A0A670Y5V0"/>
<keyword evidence="1" id="KW-0812">Transmembrane</keyword>
<reference evidence="2" key="1">
    <citation type="submission" date="2025-08" db="UniProtKB">
        <authorList>
            <consortium name="Ensembl"/>
        </authorList>
    </citation>
    <scope>IDENTIFICATION</scope>
</reference>
<dbReference type="Proteomes" id="UP000472273">
    <property type="component" value="Unplaced"/>
</dbReference>
<evidence type="ECO:0000256" key="1">
    <source>
        <dbReference type="SAM" id="Phobius"/>
    </source>
</evidence>
<evidence type="ECO:0000313" key="3">
    <source>
        <dbReference type="Proteomes" id="UP000472273"/>
    </source>
</evidence>
<dbReference type="Ensembl" id="ENSPTXT00000006607.1">
    <property type="protein sequence ID" value="ENSPTXP00000006388.1"/>
    <property type="gene ID" value="ENSPTXG00000004684.1"/>
</dbReference>